<feature type="chain" id="PRO_5045119889" evidence="1">
    <location>
        <begin position="22"/>
        <end position="224"/>
    </location>
</feature>
<evidence type="ECO:0000313" key="3">
    <source>
        <dbReference type="Proteomes" id="UP001165060"/>
    </source>
</evidence>
<feature type="signal peptide" evidence="1">
    <location>
        <begin position="1"/>
        <end position="21"/>
    </location>
</feature>
<protein>
    <submittedName>
        <fullName evidence="2">Uncharacterized protein</fullName>
    </submittedName>
</protein>
<accession>A0ABQ6MN20</accession>
<reference evidence="2 3" key="1">
    <citation type="journal article" date="2023" name="Commun. Biol.">
        <title>Genome analysis of Parmales, the sister group of diatoms, reveals the evolutionary specialization of diatoms from phago-mixotrophs to photoautotrophs.</title>
        <authorList>
            <person name="Ban H."/>
            <person name="Sato S."/>
            <person name="Yoshikawa S."/>
            <person name="Yamada K."/>
            <person name="Nakamura Y."/>
            <person name="Ichinomiya M."/>
            <person name="Sato N."/>
            <person name="Blanc-Mathieu R."/>
            <person name="Endo H."/>
            <person name="Kuwata A."/>
            <person name="Ogata H."/>
        </authorList>
    </citation>
    <scope>NUCLEOTIDE SEQUENCE [LARGE SCALE GENOMIC DNA]</scope>
</reference>
<dbReference type="EMBL" id="BRYB01002995">
    <property type="protein sequence ID" value="GMI28756.1"/>
    <property type="molecule type" value="Genomic_DNA"/>
</dbReference>
<comment type="caution">
    <text evidence="2">The sequence shown here is derived from an EMBL/GenBank/DDBJ whole genome shotgun (WGS) entry which is preliminary data.</text>
</comment>
<gene>
    <name evidence="2" type="ORF">TeGR_g807</name>
</gene>
<keyword evidence="3" id="KW-1185">Reference proteome</keyword>
<organism evidence="2 3">
    <name type="scientific">Tetraparma gracilis</name>
    <dbReference type="NCBI Taxonomy" id="2962635"/>
    <lineage>
        <taxon>Eukaryota</taxon>
        <taxon>Sar</taxon>
        <taxon>Stramenopiles</taxon>
        <taxon>Ochrophyta</taxon>
        <taxon>Bolidophyceae</taxon>
        <taxon>Parmales</taxon>
        <taxon>Triparmaceae</taxon>
        <taxon>Tetraparma</taxon>
    </lineage>
</organism>
<sequence>MTTISQFVAFLLALATHVARQTPITVLSNVQPQSFLDTFVCTILVGYAHLHPAELVARWIRFYGFGSGQNLSRGAMRSYASDLRWTTAFAGNIRALFLNSTTMALYVTNAGAEMCPHQRKVLTWLVGFLKCIQLSVRRILTITLYILPSNYSAMLEIATDFPAQVRERIVDPDIIFESKVIVFVVQRVTGARTKFVFRSGLAAPDNANLNGNVVDLTGSDDEDV</sequence>
<dbReference type="Proteomes" id="UP001165060">
    <property type="component" value="Unassembled WGS sequence"/>
</dbReference>
<evidence type="ECO:0000313" key="2">
    <source>
        <dbReference type="EMBL" id="GMI28756.1"/>
    </source>
</evidence>
<name>A0ABQ6MN20_9STRA</name>
<evidence type="ECO:0000256" key="1">
    <source>
        <dbReference type="SAM" id="SignalP"/>
    </source>
</evidence>
<proteinExistence type="predicted"/>
<keyword evidence="1" id="KW-0732">Signal</keyword>